<dbReference type="PROSITE" id="PS50062">
    <property type="entry name" value="BCL2_FAMILY"/>
    <property type="match status" value="1"/>
</dbReference>
<dbReference type="PRINTS" id="PR01862">
    <property type="entry name" value="BCL2FAMILY"/>
</dbReference>
<protein>
    <recommendedName>
        <fullName evidence="3">Bcl-2 Bcl-2 homology region 1-3 domain-containing protein</fullName>
    </recommendedName>
</protein>
<dbReference type="SUPFAM" id="SSF56854">
    <property type="entry name" value="Bcl-2 inhibitors of programmed cell death"/>
    <property type="match status" value="1"/>
</dbReference>
<evidence type="ECO:0000313" key="4">
    <source>
        <dbReference type="EMBL" id="ELU09391.1"/>
    </source>
</evidence>
<dbReference type="GO" id="GO:0097192">
    <property type="term" value="P:extrinsic apoptotic signaling pathway in absence of ligand"/>
    <property type="evidence" value="ECO:0007669"/>
    <property type="project" value="TreeGrafter"/>
</dbReference>
<dbReference type="InterPro" id="IPR046371">
    <property type="entry name" value="Bcl-2_BH1-3"/>
</dbReference>
<dbReference type="SMART" id="SM00337">
    <property type="entry name" value="BCL"/>
    <property type="match status" value="1"/>
</dbReference>
<dbReference type="Proteomes" id="UP000014760">
    <property type="component" value="Unassembled WGS sequence"/>
</dbReference>
<feature type="domain" description="Bcl-2 Bcl-2 homology region 1-3" evidence="3">
    <location>
        <begin position="5"/>
        <end position="74"/>
    </location>
</feature>
<dbReference type="GO" id="GO:0042981">
    <property type="term" value="P:regulation of apoptotic process"/>
    <property type="evidence" value="ECO:0007669"/>
    <property type="project" value="InterPro"/>
</dbReference>
<evidence type="ECO:0000313" key="6">
    <source>
        <dbReference type="Proteomes" id="UP000014760"/>
    </source>
</evidence>
<dbReference type="InterPro" id="IPR002475">
    <property type="entry name" value="Bcl2-like"/>
</dbReference>
<dbReference type="EnsemblMetazoa" id="CapteT48532">
    <property type="protein sequence ID" value="CapteP48532"/>
    <property type="gene ID" value="CapteG48532"/>
</dbReference>
<dbReference type="GO" id="GO:0051400">
    <property type="term" value="F:BH domain binding"/>
    <property type="evidence" value="ECO:0007669"/>
    <property type="project" value="TreeGrafter"/>
</dbReference>
<feature type="non-terminal residue" evidence="4">
    <location>
        <position position="74"/>
    </location>
</feature>
<dbReference type="PANTHER" id="PTHR11256:SF50">
    <property type="entry name" value="APOPTOSIS REGULATOR CED-9"/>
    <property type="match status" value="1"/>
</dbReference>
<dbReference type="AlphaFoldDB" id="R7V109"/>
<dbReference type="InterPro" id="IPR036834">
    <property type="entry name" value="Bcl-2-like_sf"/>
</dbReference>
<feature type="non-terminal residue" evidence="4">
    <location>
        <position position="1"/>
    </location>
</feature>
<gene>
    <name evidence="4" type="ORF">CAPTEDRAFT_48532</name>
</gene>
<accession>R7V109</accession>
<evidence type="ECO:0000313" key="5">
    <source>
        <dbReference type="EnsemblMetazoa" id="CapteP48532"/>
    </source>
</evidence>
<evidence type="ECO:0000256" key="1">
    <source>
        <dbReference type="ARBA" id="ARBA00009458"/>
    </source>
</evidence>
<dbReference type="GO" id="GO:0008630">
    <property type="term" value="P:intrinsic apoptotic signaling pathway in response to DNA damage"/>
    <property type="evidence" value="ECO:0007669"/>
    <property type="project" value="TreeGrafter"/>
</dbReference>
<dbReference type="InterPro" id="IPR026298">
    <property type="entry name" value="Bcl-2_fam"/>
</dbReference>
<reference evidence="6" key="1">
    <citation type="submission" date="2012-12" db="EMBL/GenBank/DDBJ databases">
        <authorList>
            <person name="Hellsten U."/>
            <person name="Grimwood J."/>
            <person name="Chapman J.A."/>
            <person name="Shapiro H."/>
            <person name="Aerts A."/>
            <person name="Otillar R.P."/>
            <person name="Terry A.Y."/>
            <person name="Boore J.L."/>
            <person name="Simakov O."/>
            <person name="Marletaz F."/>
            <person name="Cho S.-J."/>
            <person name="Edsinger-Gonzales E."/>
            <person name="Havlak P."/>
            <person name="Kuo D.-H."/>
            <person name="Larsson T."/>
            <person name="Lv J."/>
            <person name="Arendt D."/>
            <person name="Savage R."/>
            <person name="Osoegawa K."/>
            <person name="de Jong P."/>
            <person name="Lindberg D.R."/>
            <person name="Seaver E.C."/>
            <person name="Weisblat D.A."/>
            <person name="Putnam N.H."/>
            <person name="Grigoriev I.V."/>
            <person name="Rokhsar D.S."/>
        </authorList>
    </citation>
    <scope>NUCLEOTIDE SEQUENCE</scope>
    <source>
        <strain evidence="6">I ESC-2004</strain>
    </source>
</reference>
<organism evidence="4">
    <name type="scientific">Capitella teleta</name>
    <name type="common">Polychaete worm</name>
    <dbReference type="NCBI Taxonomy" id="283909"/>
    <lineage>
        <taxon>Eukaryota</taxon>
        <taxon>Metazoa</taxon>
        <taxon>Spiralia</taxon>
        <taxon>Lophotrochozoa</taxon>
        <taxon>Annelida</taxon>
        <taxon>Polychaeta</taxon>
        <taxon>Sedentaria</taxon>
        <taxon>Scolecida</taxon>
        <taxon>Capitellidae</taxon>
        <taxon>Capitella</taxon>
    </lineage>
</organism>
<dbReference type="OMA" id="MCERLTI"/>
<comment type="similarity">
    <text evidence="1">Belongs to the Bcl-2 family.</text>
</comment>
<evidence type="ECO:0000256" key="2">
    <source>
        <dbReference type="ARBA" id="ARBA00022703"/>
    </source>
</evidence>
<dbReference type="STRING" id="283909.R7V109"/>
<sequence>VQQTMRVLGDEFETRYTEVFEEMCNQLHITPNNAHPTFVAIVNELYSDGVRWGRVVALFAYGGALAVHRVRREM</sequence>
<keyword evidence="2" id="KW-0053">Apoptosis</keyword>
<dbReference type="GO" id="GO:0001836">
    <property type="term" value="P:release of cytochrome c from mitochondria"/>
    <property type="evidence" value="ECO:0007669"/>
    <property type="project" value="TreeGrafter"/>
</dbReference>
<dbReference type="HOGENOM" id="CLU_085401_3_1_1"/>
<proteinExistence type="inferred from homology"/>
<dbReference type="Gene3D" id="1.10.437.10">
    <property type="entry name" value="Blc2-like"/>
    <property type="match status" value="1"/>
</dbReference>
<dbReference type="PANTHER" id="PTHR11256">
    <property type="entry name" value="BCL-2 RELATED"/>
    <property type="match status" value="1"/>
</dbReference>
<evidence type="ECO:0000259" key="3">
    <source>
        <dbReference type="SMART" id="SM00337"/>
    </source>
</evidence>
<dbReference type="GO" id="GO:0005741">
    <property type="term" value="C:mitochondrial outer membrane"/>
    <property type="evidence" value="ECO:0007669"/>
    <property type="project" value="TreeGrafter"/>
</dbReference>
<keyword evidence="6" id="KW-1185">Reference proteome</keyword>
<dbReference type="EMBL" id="KB298259">
    <property type="protein sequence ID" value="ELU09391.1"/>
    <property type="molecule type" value="Genomic_DNA"/>
</dbReference>
<dbReference type="EMBL" id="AMQN01021196">
    <property type="status" value="NOT_ANNOTATED_CDS"/>
    <property type="molecule type" value="Genomic_DNA"/>
</dbReference>
<reference evidence="4 6" key="2">
    <citation type="journal article" date="2013" name="Nature">
        <title>Insights into bilaterian evolution from three spiralian genomes.</title>
        <authorList>
            <person name="Simakov O."/>
            <person name="Marletaz F."/>
            <person name="Cho S.J."/>
            <person name="Edsinger-Gonzales E."/>
            <person name="Havlak P."/>
            <person name="Hellsten U."/>
            <person name="Kuo D.H."/>
            <person name="Larsson T."/>
            <person name="Lv J."/>
            <person name="Arendt D."/>
            <person name="Savage R."/>
            <person name="Osoegawa K."/>
            <person name="de Jong P."/>
            <person name="Grimwood J."/>
            <person name="Chapman J.A."/>
            <person name="Shapiro H."/>
            <person name="Aerts A."/>
            <person name="Otillar R.P."/>
            <person name="Terry A.Y."/>
            <person name="Boore J.L."/>
            <person name="Grigoriev I.V."/>
            <person name="Lindberg D.R."/>
            <person name="Seaver E.C."/>
            <person name="Weisblat D.A."/>
            <person name="Putnam N.H."/>
            <person name="Rokhsar D.S."/>
        </authorList>
    </citation>
    <scope>NUCLEOTIDE SEQUENCE</scope>
    <source>
        <strain evidence="4 6">I ESC-2004</strain>
    </source>
</reference>
<name>R7V109_CAPTE</name>
<dbReference type="Pfam" id="PF00452">
    <property type="entry name" value="Bcl-2"/>
    <property type="match status" value="1"/>
</dbReference>
<dbReference type="OrthoDB" id="6021377at2759"/>
<dbReference type="CDD" id="cd06845">
    <property type="entry name" value="Bcl-2_like"/>
    <property type="match status" value="1"/>
</dbReference>
<reference evidence="5" key="3">
    <citation type="submission" date="2015-06" db="UniProtKB">
        <authorList>
            <consortium name="EnsemblMetazoa"/>
        </authorList>
    </citation>
    <scope>IDENTIFICATION</scope>
</reference>